<feature type="domain" description="Methyltransferase" evidence="5">
    <location>
        <begin position="29"/>
        <end position="111"/>
    </location>
</feature>
<accession>A0A836CQ64</accession>
<dbReference type="InterPro" id="IPR041698">
    <property type="entry name" value="Methyltransf_25"/>
</dbReference>
<reference evidence="6" key="1">
    <citation type="submission" date="2021-02" db="EMBL/GenBank/DDBJ databases">
        <title>First Annotated Genome of the Yellow-green Alga Tribonema minus.</title>
        <authorList>
            <person name="Mahan K.M."/>
        </authorList>
    </citation>
    <scope>NUCLEOTIDE SEQUENCE</scope>
    <source>
        <strain evidence="6">UTEX B ZZ1240</strain>
    </source>
</reference>
<keyword evidence="3" id="KW-0808">Transferase</keyword>
<keyword evidence="7" id="KW-1185">Reference proteome</keyword>
<evidence type="ECO:0000256" key="1">
    <source>
        <dbReference type="ARBA" id="ARBA00010633"/>
    </source>
</evidence>
<dbReference type="SUPFAM" id="SSF53335">
    <property type="entry name" value="S-adenosyl-L-methionine-dependent methyltransferases"/>
    <property type="match status" value="1"/>
</dbReference>
<evidence type="ECO:0000313" key="6">
    <source>
        <dbReference type="EMBL" id="KAG5191606.1"/>
    </source>
</evidence>
<dbReference type="GO" id="GO:1905706">
    <property type="term" value="P:regulation of mitochondrial ATP synthesis coupled proton transport"/>
    <property type="evidence" value="ECO:0007669"/>
    <property type="project" value="TreeGrafter"/>
</dbReference>
<dbReference type="EMBL" id="JAFCMP010000017">
    <property type="protein sequence ID" value="KAG5191606.1"/>
    <property type="molecule type" value="Genomic_DNA"/>
</dbReference>
<dbReference type="InterPro" id="IPR029063">
    <property type="entry name" value="SAM-dependent_MTases_sf"/>
</dbReference>
<comment type="caution">
    <text evidence="6">The sequence shown here is derived from an EMBL/GenBank/DDBJ whole genome shotgun (WGS) entry which is preliminary data.</text>
</comment>
<dbReference type="OrthoDB" id="192798at2759"/>
<evidence type="ECO:0000256" key="2">
    <source>
        <dbReference type="ARBA" id="ARBA00022603"/>
    </source>
</evidence>
<name>A0A836CQ64_9STRA</name>
<keyword evidence="4" id="KW-0949">S-adenosyl-L-methionine</keyword>
<dbReference type="GO" id="GO:0016279">
    <property type="term" value="F:protein-lysine N-methyltransferase activity"/>
    <property type="evidence" value="ECO:0007669"/>
    <property type="project" value="InterPro"/>
</dbReference>
<dbReference type="GO" id="GO:0005739">
    <property type="term" value="C:mitochondrion"/>
    <property type="evidence" value="ECO:0007669"/>
    <property type="project" value="TreeGrafter"/>
</dbReference>
<dbReference type="AlphaFoldDB" id="A0A836CQ64"/>
<gene>
    <name evidence="6" type="ORF">JKP88DRAFT_231021</name>
</gene>
<proteinExistence type="inferred from homology"/>
<dbReference type="Proteomes" id="UP000664859">
    <property type="component" value="Unassembled WGS sequence"/>
</dbReference>
<evidence type="ECO:0000259" key="5">
    <source>
        <dbReference type="Pfam" id="PF13649"/>
    </source>
</evidence>
<dbReference type="CDD" id="cd02440">
    <property type="entry name" value="AdoMet_MTases"/>
    <property type="match status" value="1"/>
</dbReference>
<evidence type="ECO:0000256" key="3">
    <source>
        <dbReference type="ARBA" id="ARBA00022679"/>
    </source>
</evidence>
<evidence type="ECO:0000256" key="4">
    <source>
        <dbReference type="ARBA" id="ARBA00022691"/>
    </source>
</evidence>
<protein>
    <recommendedName>
        <fullName evidence="5">Methyltransferase domain-containing protein</fullName>
    </recommendedName>
</protein>
<keyword evidence="2" id="KW-0489">Methyltransferase</keyword>
<organism evidence="6 7">
    <name type="scientific">Tribonema minus</name>
    <dbReference type="NCBI Taxonomy" id="303371"/>
    <lineage>
        <taxon>Eukaryota</taxon>
        <taxon>Sar</taxon>
        <taxon>Stramenopiles</taxon>
        <taxon>Ochrophyta</taxon>
        <taxon>PX clade</taxon>
        <taxon>Xanthophyceae</taxon>
        <taxon>Tribonematales</taxon>
        <taxon>Tribonemataceae</taxon>
        <taxon>Tribonema</taxon>
    </lineage>
</organism>
<dbReference type="InterPro" id="IPR026170">
    <property type="entry name" value="FAM173A/B"/>
</dbReference>
<comment type="similarity">
    <text evidence="1">Belongs to the ANT/ATPSC lysine N-methyltransferase family.</text>
</comment>
<evidence type="ECO:0000313" key="7">
    <source>
        <dbReference type="Proteomes" id="UP000664859"/>
    </source>
</evidence>
<dbReference type="Gene3D" id="3.40.50.150">
    <property type="entry name" value="Vaccinia Virus protein VP39"/>
    <property type="match status" value="1"/>
</dbReference>
<dbReference type="Pfam" id="PF13649">
    <property type="entry name" value="Methyltransf_25"/>
    <property type="match status" value="1"/>
</dbReference>
<sequence>MQTPQHQLSEVFALLSEARSAGRATGTFVDLGSGDGCAVIEAARRGYAAHGVELNPALVLWSRLQARRARVKATFSWGNMFAVPLAPYDVVMCFGVPSLMPRLADKVRREMREGTHVVLYRFALPDWQPVAQRGNVRVYRHHVQKPNGT</sequence>
<dbReference type="GO" id="GO:0032259">
    <property type="term" value="P:methylation"/>
    <property type="evidence" value="ECO:0007669"/>
    <property type="project" value="UniProtKB-KW"/>
</dbReference>
<dbReference type="PANTHER" id="PTHR13610:SF9">
    <property type="entry name" value="FI06469P"/>
    <property type="match status" value="1"/>
</dbReference>
<dbReference type="PANTHER" id="PTHR13610">
    <property type="entry name" value="METHYLTRANSFERASE DOMAIN-CONTAINING PROTEIN"/>
    <property type="match status" value="1"/>
</dbReference>